<proteinExistence type="predicted"/>
<protein>
    <submittedName>
        <fullName evidence="3">Uncharacterized protein</fullName>
    </submittedName>
</protein>
<evidence type="ECO:0000256" key="2">
    <source>
        <dbReference type="SAM" id="Phobius"/>
    </source>
</evidence>
<feature type="transmembrane region" description="Helical" evidence="2">
    <location>
        <begin position="45"/>
        <end position="69"/>
    </location>
</feature>
<sequence>MKWTVFFKARKAIYAVISLTTLISAIVLSVYISHAWHALKQVERGITIAAIVADAFTAILVYLMAVVYFRWVLDFARVLCLFILHTALSIVMAMARSHFSCAKFATRSSCDSAYSALNIVSFVVAGLFLVYTLLLLTMPRELPPPPEDKPDLLSDDPEKWKRTSAGSVDSTTELLGHKLQQSSSIMSSTSPPVSPRKDYYVTNILPRDRSASDATEAGSYGGGGGTVGAPTGAGAARSIARPSVRKLRKKVPVPEPLPLSNPFRAPESREGAESPPLGTTTMHNPIDRWMPPSSAYTSPPQASPPRMSPPGLTISPGTLPRTPPRANTLTPSPTGVMRSYRAQPELAPPPHSARSIAPDMFLAHDAHDARAPYPALPRALAAGSPVWRARTAGPAAAGAAPMTGVPLRRYGSGDDTAGAYYARPGLPQNVRTATQPGMAGPSPPQTAGGEQWRQLVARAATGGPY</sequence>
<feature type="compositionally biased region" description="Basic and acidic residues" evidence="1">
    <location>
        <begin position="146"/>
        <end position="161"/>
    </location>
</feature>
<evidence type="ECO:0000313" key="4">
    <source>
        <dbReference type="Proteomes" id="UP000703269"/>
    </source>
</evidence>
<organism evidence="3 4">
    <name type="scientific">Phanerochaete sordida</name>
    <dbReference type="NCBI Taxonomy" id="48140"/>
    <lineage>
        <taxon>Eukaryota</taxon>
        <taxon>Fungi</taxon>
        <taxon>Dikarya</taxon>
        <taxon>Basidiomycota</taxon>
        <taxon>Agaricomycotina</taxon>
        <taxon>Agaricomycetes</taxon>
        <taxon>Polyporales</taxon>
        <taxon>Phanerochaetaceae</taxon>
        <taxon>Phanerochaete</taxon>
    </lineage>
</organism>
<keyword evidence="4" id="KW-1185">Reference proteome</keyword>
<evidence type="ECO:0000256" key="1">
    <source>
        <dbReference type="SAM" id="MobiDB-lite"/>
    </source>
</evidence>
<gene>
    <name evidence="3" type="ORF">PsYK624_113870</name>
</gene>
<feature type="region of interest" description="Disordered" evidence="1">
    <location>
        <begin position="421"/>
        <end position="451"/>
    </location>
</feature>
<feature type="transmembrane region" description="Helical" evidence="2">
    <location>
        <begin position="116"/>
        <end position="136"/>
    </location>
</feature>
<name>A0A9P3GI57_9APHY</name>
<feature type="region of interest" description="Disordered" evidence="1">
    <location>
        <begin position="205"/>
        <end position="336"/>
    </location>
</feature>
<reference evidence="3 4" key="1">
    <citation type="submission" date="2021-08" db="EMBL/GenBank/DDBJ databases">
        <title>Draft Genome Sequence of Phanerochaete sordida strain YK-624.</title>
        <authorList>
            <person name="Mori T."/>
            <person name="Dohra H."/>
            <person name="Suzuki T."/>
            <person name="Kawagishi H."/>
            <person name="Hirai H."/>
        </authorList>
    </citation>
    <scope>NUCLEOTIDE SEQUENCE [LARGE SCALE GENOMIC DNA]</scope>
    <source>
        <strain evidence="3 4">YK-624</strain>
    </source>
</reference>
<dbReference type="Proteomes" id="UP000703269">
    <property type="component" value="Unassembled WGS sequence"/>
</dbReference>
<comment type="caution">
    <text evidence="3">The sequence shown here is derived from an EMBL/GenBank/DDBJ whole genome shotgun (WGS) entry which is preliminary data.</text>
</comment>
<dbReference type="AlphaFoldDB" id="A0A9P3GI57"/>
<dbReference type="EMBL" id="BPQB01000046">
    <property type="protein sequence ID" value="GJE95206.1"/>
    <property type="molecule type" value="Genomic_DNA"/>
</dbReference>
<dbReference type="OrthoDB" id="2666783at2759"/>
<feature type="region of interest" description="Disordered" evidence="1">
    <location>
        <begin position="145"/>
        <end position="169"/>
    </location>
</feature>
<keyword evidence="2" id="KW-0472">Membrane</keyword>
<keyword evidence="2" id="KW-0812">Transmembrane</keyword>
<feature type="transmembrane region" description="Helical" evidence="2">
    <location>
        <begin position="12"/>
        <end position="33"/>
    </location>
</feature>
<evidence type="ECO:0000313" key="3">
    <source>
        <dbReference type="EMBL" id="GJE95206.1"/>
    </source>
</evidence>
<feature type="transmembrane region" description="Helical" evidence="2">
    <location>
        <begin position="75"/>
        <end position="95"/>
    </location>
</feature>
<keyword evidence="2" id="KW-1133">Transmembrane helix</keyword>
<accession>A0A9P3GI57</accession>